<dbReference type="Gene3D" id="3.30.310.80">
    <property type="entry name" value="Kinase associated domain 1, KA1"/>
    <property type="match status" value="1"/>
</dbReference>
<evidence type="ECO:0000256" key="4">
    <source>
        <dbReference type="ARBA" id="ARBA00022527"/>
    </source>
</evidence>
<dbReference type="CDD" id="cd14334">
    <property type="entry name" value="UBA_SNF1_fungi"/>
    <property type="match status" value="1"/>
</dbReference>
<dbReference type="InParanoid" id="A0A1B7MYN2"/>
<evidence type="ECO:0000256" key="3">
    <source>
        <dbReference type="ARBA" id="ARBA00012513"/>
    </source>
</evidence>
<comment type="catalytic activity">
    <reaction evidence="11">
        <text>L-threonyl-[protein] + ATP = O-phospho-L-threonyl-[protein] + ADP + H(+)</text>
        <dbReference type="Rhea" id="RHEA:46608"/>
        <dbReference type="Rhea" id="RHEA-COMP:11060"/>
        <dbReference type="Rhea" id="RHEA-COMP:11605"/>
        <dbReference type="ChEBI" id="CHEBI:15378"/>
        <dbReference type="ChEBI" id="CHEBI:30013"/>
        <dbReference type="ChEBI" id="CHEBI:30616"/>
        <dbReference type="ChEBI" id="CHEBI:61977"/>
        <dbReference type="ChEBI" id="CHEBI:456216"/>
        <dbReference type="EC" id="2.7.11.1"/>
    </reaction>
</comment>
<comment type="subcellular location">
    <subcellularLocation>
        <location evidence="1">Nucleus</location>
    </subcellularLocation>
</comment>
<keyword evidence="7 15" id="KW-0418">Kinase</keyword>
<dbReference type="SUPFAM" id="SSF56112">
    <property type="entry name" value="Protein kinase-like (PK-like)"/>
    <property type="match status" value="1"/>
</dbReference>
<dbReference type="GO" id="GO:0035556">
    <property type="term" value="P:intracellular signal transduction"/>
    <property type="evidence" value="ECO:0007669"/>
    <property type="project" value="TreeGrafter"/>
</dbReference>
<evidence type="ECO:0000256" key="8">
    <source>
        <dbReference type="ARBA" id="ARBA00022840"/>
    </source>
</evidence>
<dbReference type="InterPro" id="IPR008271">
    <property type="entry name" value="Ser/Thr_kinase_AS"/>
</dbReference>
<dbReference type="FunFam" id="3.30.200.20:FF:000042">
    <property type="entry name" value="Aurora kinase A"/>
    <property type="match status" value="1"/>
</dbReference>
<evidence type="ECO:0000259" key="14">
    <source>
        <dbReference type="PROSITE" id="PS50011"/>
    </source>
</evidence>
<evidence type="ECO:0000256" key="10">
    <source>
        <dbReference type="ARBA" id="ARBA00023277"/>
    </source>
</evidence>
<proteinExistence type="inferred from homology"/>
<keyword evidence="5" id="KW-0808">Transferase</keyword>
<dbReference type="STRING" id="1314800.A0A1B7MYN2"/>
<dbReference type="Pfam" id="PF08587">
    <property type="entry name" value="UBA_2"/>
    <property type="match status" value="1"/>
</dbReference>
<dbReference type="GO" id="GO:0004674">
    <property type="term" value="F:protein serine/threonine kinase activity"/>
    <property type="evidence" value="ECO:0007669"/>
    <property type="project" value="UniProtKB-KW"/>
</dbReference>
<dbReference type="InterPro" id="IPR011009">
    <property type="entry name" value="Kinase-like_dom_sf"/>
</dbReference>
<dbReference type="GO" id="GO:0005524">
    <property type="term" value="F:ATP binding"/>
    <property type="evidence" value="ECO:0007669"/>
    <property type="project" value="UniProtKB-KW"/>
</dbReference>
<dbReference type="Gene3D" id="1.10.510.10">
    <property type="entry name" value="Transferase(Phosphotransferase) domain 1"/>
    <property type="match status" value="1"/>
</dbReference>
<dbReference type="CDD" id="cd12122">
    <property type="entry name" value="AMPKA_C"/>
    <property type="match status" value="1"/>
</dbReference>
<dbReference type="InterPro" id="IPR000719">
    <property type="entry name" value="Prot_kinase_dom"/>
</dbReference>
<organism evidence="15 16">
    <name type="scientific">Rhizopogon vinicolor AM-OR11-026</name>
    <dbReference type="NCBI Taxonomy" id="1314800"/>
    <lineage>
        <taxon>Eukaryota</taxon>
        <taxon>Fungi</taxon>
        <taxon>Dikarya</taxon>
        <taxon>Basidiomycota</taxon>
        <taxon>Agaricomycotina</taxon>
        <taxon>Agaricomycetes</taxon>
        <taxon>Agaricomycetidae</taxon>
        <taxon>Boletales</taxon>
        <taxon>Suillineae</taxon>
        <taxon>Rhizopogonaceae</taxon>
        <taxon>Rhizopogon</taxon>
    </lineage>
</organism>
<dbReference type="PROSITE" id="PS00108">
    <property type="entry name" value="PROTEIN_KINASE_ST"/>
    <property type="match status" value="1"/>
</dbReference>
<sequence>MSELTVYPASKLGEYTVIQDIAEGTFGKVKMATHTITGQKVAMKYISKAVIHMTKTKTRVQREVEYMRTLRHAHIIKLYEVISTPTDIIIVLEYAGGELFNYIVANGRMPEARARKFFQQLISGIEYSHKLKIVHRDLKPENVLLDDDLNVKIADFGLSNEIKDGDFLKTSCGSPNYAAPEVIRGGLYTGPEIDVWSCGVILYVMLCGRLPFEDEDVQTLFTKISQGSYHMPSYLGSDARGLINSMLAIDPVKRITIPEIAQHPFFTADLPRYLTPLPPPPGPVIGHLSSLVTAPKILDFEIIDGLGRIEEDVVDELAKRMEEVDKEDIWECLRRDDGVQGNAVKVAYMLLRDKRRAGRDLAEFEEQERDAQLEAMDPRNTLSPGALSPASDIEKDPFDSEFGDEYDDDDEIDGGLDFSTPPIDGEHSDGNTFAVLNSSLPLPDQLPEQHHLASYASARRAWPVKEKKQHRTKWHFGIRSRSPPMEVMLEIYRTLKALGMEWKEKRNLGGLGGIKPRQRGSMEGGAKIERVREMDGCESVDLRLAASVYFVETRARVQDVVILMNLQLYMVDSINYLVDFNHKKTYKASSEPGAGKFDMADPDTYVPETSSDGQSIKDKNHLALKEDEVVSPFVFMDIACRLILELAGGGE</sequence>
<comment type="catalytic activity">
    <reaction evidence="12">
        <text>L-seryl-[protein] + ATP = O-phospho-L-seryl-[protein] + ADP + H(+)</text>
        <dbReference type="Rhea" id="RHEA:17989"/>
        <dbReference type="Rhea" id="RHEA-COMP:9863"/>
        <dbReference type="Rhea" id="RHEA-COMP:11604"/>
        <dbReference type="ChEBI" id="CHEBI:15378"/>
        <dbReference type="ChEBI" id="CHEBI:29999"/>
        <dbReference type="ChEBI" id="CHEBI:30616"/>
        <dbReference type="ChEBI" id="CHEBI:83421"/>
        <dbReference type="ChEBI" id="CHEBI:456216"/>
        <dbReference type="EC" id="2.7.11.1"/>
    </reaction>
</comment>
<name>A0A1B7MYN2_9AGAM</name>
<evidence type="ECO:0000256" key="6">
    <source>
        <dbReference type="ARBA" id="ARBA00022741"/>
    </source>
</evidence>
<dbReference type="PROSITE" id="PS50011">
    <property type="entry name" value="PROTEIN_KINASE_DOM"/>
    <property type="match status" value="1"/>
</dbReference>
<dbReference type="OrthoDB" id="193931at2759"/>
<dbReference type="PANTHER" id="PTHR24346">
    <property type="entry name" value="MAP/MICROTUBULE AFFINITY-REGULATING KINASE"/>
    <property type="match status" value="1"/>
</dbReference>
<dbReference type="GO" id="GO:0106310">
    <property type="term" value="F:protein serine kinase activity"/>
    <property type="evidence" value="ECO:0007669"/>
    <property type="project" value="RHEA"/>
</dbReference>
<dbReference type="InterPro" id="IPR028375">
    <property type="entry name" value="KA1/Ssp2_C"/>
</dbReference>
<keyword evidence="8" id="KW-0067">ATP-binding</keyword>
<dbReference type="SUPFAM" id="SSF103243">
    <property type="entry name" value="KA1-like"/>
    <property type="match status" value="1"/>
</dbReference>
<evidence type="ECO:0000256" key="9">
    <source>
        <dbReference type="ARBA" id="ARBA00023242"/>
    </source>
</evidence>
<dbReference type="Pfam" id="PF16579">
    <property type="entry name" value="AdenylateSensor"/>
    <property type="match status" value="1"/>
</dbReference>
<evidence type="ECO:0000256" key="13">
    <source>
        <dbReference type="SAM" id="MobiDB-lite"/>
    </source>
</evidence>
<evidence type="ECO:0000256" key="12">
    <source>
        <dbReference type="ARBA" id="ARBA00048679"/>
    </source>
</evidence>
<feature type="domain" description="Protein kinase" evidence="14">
    <location>
        <begin position="15"/>
        <end position="266"/>
    </location>
</feature>
<evidence type="ECO:0000256" key="5">
    <source>
        <dbReference type="ARBA" id="ARBA00022679"/>
    </source>
</evidence>
<gene>
    <name evidence="15" type="ORF">K503DRAFT_820839</name>
</gene>
<feature type="region of interest" description="Disordered" evidence="13">
    <location>
        <begin position="591"/>
        <end position="617"/>
    </location>
</feature>
<evidence type="ECO:0000256" key="1">
    <source>
        <dbReference type="ARBA" id="ARBA00004123"/>
    </source>
</evidence>
<dbReference type="FunCoup" id="A0A1B7MYN2">
    <property type="interactions" value="581"/>
</dbReference>
<keyword evidence="16" id="KW-1185">Reference proteome</keyword>
<comment type="similarity">
    <text evidence="2">Belongs to the protein kinase superfamily. CAMK Ser/Thr protein kinase family. SNF1 subfamily.</text>
</comment>
<evidence type="ECO:0000256" key="2">
    <source>
        <dbReference type="ARBA" id="ARBA00006234"/>
    </source>
</evidence>
<keyword evidence="6" id="KW-0547">Nucleotide-binding</keyword>
<dbReference type="GO" id="GO:0005737">
    <property type="term" value="C:cytoplasm"/>
    <property type="evidence" value="ECO:0007669"/>
    <property type="project" value="TreeGrafter"/>
</dbReference>
<dbReference type="AlphaFoldDB" id="A0A1B7MYN2"/>
<keyword evidence="4" id="KW-0723">Serine/threonine-protein kinase</keyword>
<evidence type="ECO:0000256" key="11">
    <source>
        <dbReference type="ARBA" id="ARBA00047899"/>
    </source>
</evidence>
<dbReference type="EC" id="2.7.11.1" evidence="3"/>
<dbReference type="GO" id="GO:0005634">
    <property type="term" value="C:nucleus"/>
    <property type="evidence" value="ECO:0007669"/>
    <property type="project" value="UniProtKB-SubCell"/>
</dbReference>
<accession>A0A1B7MYN2</accession>
<dbReference type="SMART" id="SM00220">
    <property type="entry name" value="S_TKc"/>
    <property type="match status" value="1"/>
</dbReference>
<protein>
    <recommendedName>
        <fullName evidence="3">non-specific serine/threonine protein kinase</fullName>
        <ecNumber evidence="3">2.7.11.1</ecNumber>
    </recommendedName>
</protein>
<keyword evidence="10" id="KW-0119">Carbohydrate metabolism</keyword>
<evidence type="ECO:0000256" key="7">
    <source>
        <dbReference type="ARBA" id="ARBA00022777"/>
    </source>
</evidence>
<evidence type="ECO:0000313" key="15">
    <source>
        <dbReference type="EMBL" id="OAX37710.1"/>
    </source>
</evidence>
<dbReference type="InterPro" id="IPR032270">
    <property type="entry name" value="AMPK_C"/>
</dbReference>
<dbReference type="PANTHER" id="PTHR24346:SF110">
    <property type="entry name" value="NON-SPECIFIC SERINE_THREONINE PROTEIN KINASE"/>
    <property type="match status" value="1"/>
</dbReference>
<dbReference type="FunFam" id="1.10.510.10:FF:000407">
    <property type="entry name" value="Non-specific serine/threonine protein kinase"/>
    <property type="match status" value="1"/>
</dbReference>
<keyword evidence="9" id="KW-0539">Nucleus</keyword>
<dbReference type="EMBL" id="KV448336">
    <property type="protein sequence ID" value="OAX37710.1"/>
    <property type="molecule type" value="Genomic_DNA"/>
</dbReference>
<reference evidence="15 16" key="1">
    <citation type="submission" date="2016-06" db="EMBL/GenBank/DDBJ databases">
        <title>Comparative genomics of the ectomycorrhizal sister species Rhizopogon vinicolor and Rhizopogon vesiculosus (Basidiomycota: Boletales) reveals a divergence of the mating type B locus.</title>
        <authorList>
            <consortium name="DOE Joint Genome Institute"/>
            <person name="Mujic A.B."/>
            <person name="Kuo A."/>
            <person name="Tritt A."/>
            <person name="Lipzen A."/>
            <person name="Chen C."/>
            <person name="Johnson J."/>
            <person name="Sharma A."/>
            <person name="Barry K."/>
            <person name="Grigoriev I.V."/>
            <person name="Spatafora J.W."/>
        </authorList>
    </citation>
    <scope>NUCLEOTIDE SEQUENCE [LARGE SCALE GENOMIC DNA]</scope>
    <source>
        <strain evidence="15 16">AM-OR11-026</strain>
    </source>
</reference>
<dbReference type="Pfam" id="PF00069">
    <property type="entry name" value="Pkinase"/>
    <property type="match status" value="1"/>
</dbReference>
<dbReference type="Proteomes" id="UP000092154">
    <property type="component" value="Unassembled WGS sequence"/>
</dbReference>
<dbReference type="InterPro" id="IPR013896">
    <property type="entry name" value="SNF1_UBA"/>
</dbReference>
<evidence type="ECO:0000313" key="16">
    <source>
        <dbReference type="Proteomes" id="UP000092154"/>
    </source>
</evidence>